<comment type="subunit">
    <text evidence="2">Heterohexamer of two PFD-alpha type and four PFD-beta type subunits.</text>
</comment>
<dbReference type="PANTHER" id="PTHR21431">
    <property type="entry name" value="PREFOLDIN SUBUNIT 6"/>
    <property type="match status" value="1"/>
</dbReference>
<dbReference type="InterPro" id="IPR002777">
    <property type="entry name" value="PFD_beta-like"/>
</dbReference>
<evidence type="ECO:0000256" key="4">
    <source>
        <dbReference type="ARBA" id="ARBA00058726"/>
    </source>
</evidence>
<dbReference type="FunFam" id="1.10.287.370:FF:000003">
    <property type="entry name" value="Prefoldin subunit 6"/>
    <property type="match status" value="1"/>
</dbReference>
<evidence type="ECO:0000256" key="1">
    <source>
        <dbReference type="ARBA" id="ARBA00008045"/>
    </source>
</evidence>
<keyword evidence="3" id="KW-0143">Chaperone</keyword>
<dbReference type="GO" id="GO:0051087">
    <property type="term" value="F:protein-folding chaperone binding"/>
    <property type="evidence" value="ECO:0007669"/>
    <property type="project" value="TreeGrafter"/>
</dbReference>
<evidence type="ECO:0000256" key="2">
    <source>
        <dbReference type="ARBA" id="ARBA00011695"/>
    </source>
</evidence>
<proteinExistence type="inferred from homology"/>
<dbReference type="GO" id="GO:0006457">
    <property type="term" value="P:protein folding"/>
    <property type="evidence" value="ECO:0007669"/>
    <property type="project" value="InterPro"/>
</dbReference>
<dbReference type="WBParaSite" id="SSTP_0000232600.1">
    <property type="protein sequence ID" value="SSTP_0000232600.1"/>
    <property type="gene ID" value="SSTP_0000232600"/>
</dbReference>
<sequence>MAGNQKRLGELQIILEEQVKKFETMQKERDMNITKRQQLEAQLTENQMVQREFKLLNDDASVYKLIGQALIKQDLNESKDNIEKRLEYIGGEIKRVDKYLEEIPEKLKNQQDEIKKTQMMIGAIRT</sequence>
<protein>
    <recommendedName>
        <fullName evidence="5">Probable prefoldin subunit 6</fullName>
    </recommendedName>
</protein>
<dbReference type="Pfam" id="PF01920">
    <property type="entry name" value="Prefoldin_2"/>
    <property type="match status" value="1"/>
</dbReference>
<comment type="similarity">
    <text evidence="1">Belongs to the prefoldin subunit beta family.</text>
</comment>
<dbReference type="GO" id="GO:0051131">
    <property type="term" value="P:chaperone-mediated protein complex assembly"/>
    <property type="evidence" value="ECO:0007669"/>
    <property type="project" value="TreeGrafter"/>
</dbReference>
<accession>A0A0K0DYK9</accession>
<dbReference type="SUPFAM" id="SSF46579">
    <property type="entry name" value="Prefoldin"/>
    <property type="match status" value="1"/>
</dbReference>
<comment type="function">
    <text evidence="4">Binds specifically to cytosolic chaperonin (c-CPN) and transfers target proteins to it. Binds to nascent polypeptide chain and promotes folding in an environment in which there are many competing pathways for nonnative proteins. Required for positioning of the mitotic spindle.</text>
</comment>
<dbReference type="GO" id="GO:0005737">
    <property type="term" value="C:cytoplasm"/>
    <property type="evidence" value="ECO:0007669"/>
    <property type="project" value="TreeGrafter"/>
</dbReference>
<dbReference type="GO" id="GO:0051082">
    <property type="term" value="F:unfolded protein binding"/>
    <property type="evidence" value="ECO:0007669"/>
    <property type="project" value="InterPro"/>
</dbReference>
<dbReference type="CDD" id="cd23161">
    <property type="entry name" value="Prefoldin_6"/>
    <property type="match status" value="1"/>
</dbReference>
<dbReference type="GO" id="GO:0016272">
    <property type="term" value="C:prefoldin complex"/>
    <property type="evidence" value="ECO:0007669"/>
    <property type="project" value="InterPro"/>
</dbReference>
<evidence type="ECO:0000313" key="6">
    <source>
        <dbReference type="WBParaSite" id="SSTP_0000232600.1"/>
    </source>
</evidence>
<dbReference type="InterPro" id="IPR009053">
    <property type="entry name" value="Prefoldin"/>
</dbReference>
<dbReference type="STRING" id="6248.A0A0K0DYK9"/>
<dbReference type="PANTHER" id="PTHR21431:SF0">
    <property type="entry name" value="PREFOLDIN SUBUNIT 6"/>
    <property type="match status" value="1"/>
</dbReference>
<dbReference type="Gene3D" id="1.10.287.370">
    <property type="match status" value="1"/>
</dbReference>
<organism evidence="6">
    <name type="scientific">Strongyloides stercoralis</name>
    <name type="common">Threadworm</name>
    <dbReference type="NCBI Taxonomy" id="6248"/>
    <lineage>
        <taxon>Eukaryota</taxon>
        <taxon>Metazoa</taxon>
        <taxon>Ecdysozoa</taxon>
        <taxon>Nematoda</taxon>
        <taxon>Chromadorea</taxon>
        <taxon>Rhabditida</taxon>
        <taxon>Tylenchina</taxon>
        <taxon>Panagrolaimomorpha</taxon>
        <taxon>Strongyloidoidea</taxon>
        <taxon>Strongyloididae</taxon>
        <taxon>Strongyloides</taxon>
    </lineage>
</organism>
<reference evidence="6" key="1">
    <citation type="submission" date="2015-08" db="UniProtKB">
        <authorList>
            <consortium name="WormBaseParasite"/>
        </authorList>
    </citation>
    <scope>IDENTIFICATION</scope>
</reference>
<name>A0A0K0DYK9_STRER</name>
<evidence type="ECO:0000256" key="3">
    <source>
        <dbReference type="ARBA" id="ARBA00023186"/>
    </source>
</evidence>
<evidence type="ECO:0000256" key="5">
    <source>
        <dbReference type="ARBA" id="ARBA00072592"/>
    </source>
</evidence>
<dbReference type="AlphaFoldDB" id="A0A0K0DYK9"/>